<keyword evidence="8" id="KW-1185">Reference proteome</keyword>
<sequence length="183" mass="21628">MDVVGQLKRQDEKALQALMDQYGDYLLRTACLLLKDRQAAEEAVQDAFVTAYYKIGQLQDPLKLKGWLTRIVVNRCRMRQRTRDWKRLFSFARMEPFLEDVSEPGPEQSLMLELRNERLSDAVRQLAYPYREAITLYYFNEMNIEEMSEQLECNRNTIKARLSRGRAQLKRMLEEGADHDGQR</sequence>
<evidence type="ECO:0000259" key="6">
    <source>
        <dbReference type="Pfam" id="PF08281"/>
    </source>
</evidence>
<comment type="caution">
    <text evidence="7">The sequence shown here is derived from an EMBL/GenBank/DDBJ whole genome shotgun (WGS) entry which is preliminary data.</text>
</comment>
<protein>
    <submittedName>
        <fullName evidence="7">Sigma-70 family RNA polymerase sigma factor</fullName>
    </submittedName>
</protein>
<keyword evidence="3" id="KW-0731">Sigma factor</keyword>
<evidence type="ECO:0000313" key="7">
    <source>
        <dbReference type="EMBL" id="TNJ54510.1"/>
    </source>
</evidence>
<dbReference type="AlphaFoldDB" id="A0A5C4SVF1"/>
<dbReference type="InterPro" id="IPR013249">
    <property type="entry name" value="RNA_pol_sigma70_r4_t2"/>
</dbReference>
<comment type="similarity">
    <text evidence="1">Belongs to the sigma-70 factor family. ECF subfamily.</text>
</comment>
<dbReference type="EMBL" id="VDCQ01000125">
    <property type="protein sequence ID" value="TNJ54510.1"/>
    <property type="molecule type" value="Genomic_DNA"/>
</dbReference>
<dbReference type="InterPro" id="IPR013324">
    <property type="entry name" value="RNA_pol_sigma_r3/r4-like"/>
</dbReference>
<dbReference type="Proteomes" id="UP000307943">
    <property type="component" value="Unassembled WGS sequence"/>
</dbReference>
<dbReference type="SUPFAM" id="SSF88659">
    <property type="entry name" value="Sigma3 and sigma4 domains of RNA polymerase sigma factors"/>
    <property type="match status" value="1"/>
</dbReference>
<evidence type="ECO:0000256" key="3">
    <source>
        <dbReference type="ARBA" id="ARBA00023082"/>
    </source>
</evidence>
<dbReference type="InterPro" id="IPR036388">
    <property type="entry name" value="WH-like_DNA-bd_sf"/>
</dbReference>
<dbReference type="PANTHER" id="PTHR43133">
    <property type="entry name" value="RNA POLYMERASE ECF-TYPE SIGMA FACTO"/>
    <property type="match status" value="1"/>
</dbReference>
<dbReference type="Gene3D" id="1.10.1740.10">
    <property type="match status" value="1"/>
</dbReference>
<dbReference type="SUPFAM" id="SSF88946">
    <property type="entry name" value="Sigma2 domain of RNA polymerase sigma factors"/>
    <property type="match status" value="1"/>
</dbReference>
<dbReference type="GO" id="GO:0016987">
    <property type="term" value="F:sigma factor activity"/>
    <property type="evidence" value="ECO:0007669"/>
    <property type="project" value="UniProtKB-KW"/>
</dbReference>
<keyword evidence="2" id="KW-0805">Transcription regulation</keyword>
<feature type="domain" description="RNA polymerase sigma factor 70 region 4 type 2" evidence="6">
    <location>
        <begin position="117"/>
        <end position="169"/>
    </location>
</feature>
<accession>A0A5C4SVF1</accession>
<name>A0A5C4SVF1_9BACL</name>
<proteinExistence type="inferred from homology"/>
<evidence type="ECO:0000313" key="8">
    <source>
        <dbReference type="Proteomes" id="UP000307943"/>
    </source>
</evidence>
<keyword evidence="4" id="KW-0804">Transcription</keyword>
<dbReference type="Pfam" id="PF08281">
    <property type="entry name" value="Sigma70_r4_2"/>
    <property type="match status" value="1"/>
</dbReference>
<organism evidence="7 8">
    <name type="scientific">Paenibacillus hemerocallicola</name>
    <dbReference type="NCBI Taxonomy" id="1172614"/>
    <lineage>
        <taxon>Bacteria</taxon>
        <taxon>Bacillati</taxon>
        <taxon>Bacillota</taxon>
        <taxon>Bacilli</taxon>
        <taxon>Bacillales</taxon>
        <taxon>Paenibacillaceae</taxon>
        <taxon>Paenibacillus</taxon>
    </lineage>
</organism>
<evidence type="ECO:0000256" key="2">
    <source>
        <dbReference type="ARBA" id="ARBA00023015"/>
    </source>
</evidence>
<evidence type="ECO:0000259" key="5">
    <source>
        <dbReference type="Pfam" id="PF04542"/>
    </source>
</evidence>
<dbReference type="InterPro" id="IPR007627">
    <property type="entry name" value="RNA_pol_sigma70_r2"/>
</dbReference>
<evidence type="ECO:0000256" key="1">
    <source>
        <dbReference type="ARBA" id="ARBA00010641"/>
    </source>
</evidence>
<gene>
    <name evidence="7" type="ORF">FE784_39895</name>
</gene>
<dbReference type="PANTHER" id="PTHR43133:SF51">
    <property type="entry name" value="RNA POLYMERASE SIGMA FACTOR"/>
    <property type="match status" value="1"/>
</dbReference>
<dbReference type="InterPro" id="IPR014284">
    <property type="entry name" value="RNA_pol_sigma-70_dom"/>
</dbReference>
<dbReference type="CDD" id="cd06171">
    <property type="entry name" value="Sigma70_r4"/>
    <property type="match status" value="1"/>
</dbReference>
<evidence type="ECO:0000256" key="4">
    <source>
        <dbReference type="ARBA" id="ARBA00023163"/>
    </source>
</evidence>
<dbReference type="GO" id="GO:0006352">
    <property type="term" value="P:DNA-templated transcription initiation"/>
    <property type="evidence" value="ECO:0007669"/>
    <property type="project" value="InterPro"/>
</dbReference>
<dbReference type="GO" id="GO:0003677">
    <property type="term" value="F:DNA binding"/>
    <property type="evidence" value="ECO:0007669"/>
    <property type="project" value="InterPro"/>
</dbReference>
<dbReference type="Gene3D" id="1.10.10.10">
    <property type="entry name" value="Winged helix-like DNA-binding domain superfamily/Winged helix DNA-binding domain"/>
    <property type="match status" value="1"/>
</dbReference>
<dbReference type="InterPro" id="IPR039425">
    <property type="entry name" value="RNA_pol_sigma-70-like"/>
</dbReference>
<feature type="domain" description="RNA polymerase sigma-70 region 2" evidence="5">
    <location>
        <begin position="18"/>
        <end position="85"/>
    </location>
</feature>
<dbReference type="OrthoDB" id="9794508at2"/>
<dbReference type="NCBIfam" id="TIGR02937">
    <property type="entry name" value="sigma70-ECF"/>
    <property type="match status" value="1"/>
</dbReference>
<dbReference type="InterPro" id="IPR013325">
    <property type="entry name" value="RNA_pol_sigma_r2"/>
</dbReference>
<reference evidence="7 8" key="1">
    <citation type="submission" date="2019-05" db="EMBL/GenBank/DDBJ databases">
        <title>We sequenced the genome of Paenibacillus hemerocallicola KCTC 33185 for further insight into its adaptation and study the phylogeny of Paenibacillus.</title>
        <authorList>
            <person name="Narsing Rao M.P."/>
        </authorList>
    </citation>
    <scope>NUCLEOTIDE SEQUENCE [LARGE SCALE GENOMIC DNA]</scope>
    <source>
        <strain evidence="7 8">KCTC 33185</strain>
    </source>
</reference>
<dbReference type="Pfam" id="PF04542">
    <property type="entry name" value="Sigma70_r2"/>
    <property type="match status" value="1"/>
</dbReference>